<dbReference type="AlphaFoldDB" id="B4P2I7"/>
<gene>
    <name evidence="1" type="primary">Dyak\GE12077</name>
    <name evidence="1" type="synonym">dyak_GLEANR_1236</name>
    <name evidence="1" type="synonym">GE12077</name>
    <name evidence="1" type="ORF">Dyak_GE12077</name>
</gene>
<evidence type="ECO:0000313" key="1">
    <source>
        <dbReference type="EMBL" id="EDW88217.2"/>
    </source>
</evidence>
<dbReference type="KEGG" id="dya:Dyak_GE12077"/>
<sequence length="197" mass="22706">MAWVPKTRFEHDLVQLEPDFNLVHGQIAYELMKKQEFSRDVRMNTYEYLAAREDLLKCGTPGGKGREIRQSLQMMEKIQRVAGTKPLGEHATMEDWGDTSTVEKEALAIIRNFGSMSFRQDSLPLHSQPNNLPKAAQNESQQFYLITDREFFKPRKICRLKDLPLAEYSPNNSADDSFHIAESLSSSIWLYGSKYPE</sequence>
<reference evidence="1 2" key="2">
    <citation type="journal article" date="2007" name="PLoS Biol.">
        <title>Principles of genome evolution in the Drosophila melanogaster species group.</title>
        <authorList>
            <person name="Ranz J.M."/>
            <person name="Maurin D."/>
            <person name="Chan Y.S."/>
            <person name="von Grotthuss M."/>
            <person name="Hillier L.W."/>
            <person name="Roote J."/>
            <person name="Ashburner M."/>
            <person name="Bergman C.M."/>
        </authorList>
    </citation>
    <scope>NUCLEOTIDE SEQUENCE [LARGE SCALE GENOMIC DNA]</scope>
    <source>
        <strain evidence="2">Tai18E2 / Tucson 14021-0261.01</strain>
    </source>
</reference>
<dbReference type="HOGENOM" id="CLU_1867277_0_0_1"/>
<protein>
    <submittedName>
        <fullName evidence="1">Uncharacterized protein</fullName>
    </submittedName>
</protein>
<name>B4P2I7_DROYA</name>
<keyword evidence="2" id="KW-1185">Reference proteome</keyword>
<dbReference type="Proteomes" id="UP000002282">
    <property type="component" value="Chromosome 2L"/>
</dbReference>
<dbReference type="EMBL" id="CM000157">
    <property type="protein sequence ID" value="EDW88217.2"/>
    <property type="molecule type" value="Genomic_DNA"/>
</dbReference>
<dbReference type="OrthoDB" id="8054940at2759"/>
<evidence type="ECO:0000313" key="2">
    <source>
        <dbReference type="Proteomes" id="UP000002282"/>
    </source>
</evidence>
<proteinExistence type="predicted"/>
<accession>B4P2I7</accession>
<reference evidence="1 2" key="1">
    <citation type="journal article" date="2007" name="Nature">
        <title>Evolution of genes and genomes on the Drosophila phylogeny.</title>
        <authorList>
            <consortium name="Drosophila 12 Genomes Consortium"/>
            <person name="Clark A.G."/>
            <person name="Eisen M.B."/>
            <person name="Smith D.R."/>
            <person name="Bergman C.M."/>
            <person name="Oliver B."/>
            <person name="Markow T.A."/>
            <person name="Kaufman T.C."/>
            <person name="Kellis M."/>
            <person name="Gelbart W."/>
            <person name="Iyer V.N."/>
            <person name="Pollard D.A."/>
            <person name="Sackton T.B."/>
            <person name="Larracuente A.M."/>
            <person name="Singh N.D."/>
            <person name="Abad J.P."/>
            <person name="Abt D.N."/>
            <person name="Adryan B."/>
            <person name="Aguade M."/>
            <person name="Akashi H."/>
            <person name="Anderson W.W."/>
            <person name="Aquadro C.F."/>
            <person name="Ardell D.H."/>
            <person name="Arguello R."/>
            <person name="Artieri C.G."/>
            <person name="Barbash D.A."/>
            <person name="Barker D."/>
            <person name="Barsanti P."/>
            <person name="Batterham P."/>
            <person name="Batzoglou S."/>
            <person name="Begun D."/>
            <person name="Bhutkar A."/>
            <person name="Blanco E."/>
            <person name="Bosak S.A."/>
            <person name="Bradley R.K."/>
            <person name="Brand A.D."/>
            <person name="Brent M.R."/>
            <person name="Brooks A.N."/>
            <person name="Brown R.H."/>
            <person name="Butlin R.K."/>
            <person name="Caggese C."/>
            <person name="Calvi B.R."/>
            <person name="Bernardo de Carvalho A."/>
            <person name="Caspi A."/>
            <person name="Castrezana S."/>
            <person name="Celniker S.E."/>
            <person name="Chang J.L."/>
            <person name="Chapple C."/>
            <person name="Chatterji S."/>
            <person name="Chinwalla A."/>
            <person name="Civetta A."/>
            <person name="Clifton S.W."/>
            <person name="Comeron J.M."/>
            <person name="Costello J.C."/>
            <person name="Coyne J.A."/>
            <person name="Daub J."/>
            <person name="David R.G."/>
            <person name="Delcher A.L."/>
            <person name="Delehaunty K."/>
            <person name="Do C.B."/>
            <person name="Ebling H."/>
            <person name="Edwards K."/>
            <person name="Eickbush T."/>
            <person name="Evans J.D."/>
            <person name="Filipski A."/>
            <person name="Findeiss S."/>
            <person name="Freyhult E."/>
            <person name="Fulton L."/>
            <person name="Fulton R."/>
            <person name="Garcia A.C."/>
            <person name="Gardiner A."/>
            <person name="Garfield D.A."/>
            <person name="Garvin B.E."/>
            <person name="Gibson G."/>
            <person name="Gilbert D."/>
            <person name="Gnerre S."/>
            <person name="Godfrey J."/>
            <person name="Good R."/>
            <person name="Gotea V."/>
            <person name="Gravely B."/>
            <person name="Greenberg A.J."/>
            <person name="Griffiths-Jones S."/>
            <person name="Gross S."/>
            <person name="Guigo R."/>
            <person name="Gustafson E.A."/>
            <person name="Haerty W."/>
            <person name="Hahn M.W."/>
            <person name="Halligan D.L."/>
            <person name="Halpern A.L."/>
            <person name="Halter G.M."/>
            <person name="Han M.V."/>
            <person name="Heger A."/>
            <person name="Hillier L."/>
            <person name="Hinrichs A.S."/>
            <person name="Holmes I."/>
            <person name="Hoskins R.A."/>
            <person name="Hubisz M.J."/>
            <person name="Hultmark D."/>
            <person name="Huntley M.A."/>
            <person name="Jaffe D.B."/>
            <person name="Jagadeeshan S."/>
            <person name="Jeck W.R."/>
            <person name="Johnson J."/>
            <person name="Jones C.D."/>
            <person name="Jordan W.C."/>
            <person name="Karpen G.H."/>
            <person name="Kataoka E."/>
            <person name="Keightley P.D."/>
            <person name="Kheradpour P."/>
            <person name="Kirkness E.F."/>
            <person name="Koerich L.B."/>
            <person name="Kristiansen K."/>
            <person name="Kudrna D."/>
            <person name="Kulathinal R.J."/>
            <person name="Kumar S."/>
            <person name="Kwok R."/>
            <person name="Lander E."/>
            <person name="Langley C.H."/>
            <person name="Lapoint R."/>
            <person name="Lazzaro B.P."/>
            <person name="Lee S.J."/>
            <person name="Levesque L."/>
            <person name="Li R."/>
            <person name="Lin C.F."/>
            <person name="Lin M.F."/>
            <person name="Lindblad-Toh K."/>
            <person name="Llopart A."/>
            <person name="Long M."/>
            <person name="Low L."/>
            <person name="Lozovsky E."/>
            <person name="Lu J."/>
            <person name="Luo M."/>
            <person name="Machado C.A."/>
            <person name="Makalowski W."/>
            <person name="Marzo M."/>
            <person name="Matsuda M."/>
            <person name="Matzkin L."/>
            <person name="McAllister B."/>
            <person name="McBride C.S."/>
            <person name="McKernan B."/>
            <person name="McKernan K."/>
            <person name="Mendez-Lago M."/>
            <person name="Minx P."/>
            <person name="Mollenhauer M.U."/>
            <person name="Montooth K."/>
            <person name="Mount S.M."/>
            <person name="Mu X."/>
            <person name="Myers E."/>
            <person name="Negre B."/>
            <person name="Newfeld S."/>
            <person name="Nielsen R."/>
            <person name="Noor M.A."/>
            <person name="O'Grady P."/>
            <person name="Pachter L."/>
            <person name="Papaceit M."/>
            <person name="Parisi M.J."/>
            <person name="Parisi M."/>
            <person name="Parts L."/>
            <person name="Pedersen J.S."/>
            <person name="Pesole G."/>
            <person name="Phillippy A.M."/>
            <person name="Ponting C.P."/>
            <person name="Pop M."/>
            <person name="Porcelli D."/>
            <person name="Powell J.R."/>
            <person name="Prohaska S."/>
            <person name="Pruitt K."/>
            <person name="Puig M."/>
            <person name="Quesneville H."/>
            <person name="Ram K.R."/>
            <person name="Rand D."/>
            <person name="Rasmussen M.D."/>
            <person name="Reed L.K."/>
            <person name="Reenan R."/>
            <person name="Reily A."/>
            <person name="Remington K.A."/>
            <person name="Rieger T.T."/>
            <person name="Ritchie M.G."/>
            <person name="Robin C."/>
            <person name="Rogers Y.H."/>
            <person name="Rohde C."/>
            <person name="Rozas J."/>
            <person name="Rubenfield M.J."/>
            <person name="Ruiz A."/>
            <person name="Russo S."/>
            <person name="Salzberg S.L."/>
            <person name="Sanchez-Gracia A."/>
            <person name="Saranga D.J."/>
            <person name="Sato H."/>
            <person name="Schaeffer S.W."/>
            <person name="Schatz M.C."/>
            <person name="Schlenke T."/>
            <person name="Schwartz R."/>
            <person name="Segarra C."/>
            <person name="Singh R.S."/>
            <person name="Sirot L."/>
            <person name="Sirota M."/>
            <person name="Sisneros N.B."/>
            <person name="Smith C.D."/>
            <person name="Smith T.F."/>
            <person name="Spieth J."/>
            <person name="Stage D.E."/>
            <person name="Stark A."/>
            <person name="Stephan W."/>
            <person name="Strausberg R.L."/>
            <person name="Strempel S."/>
            <person name="Sturgill D."/>
            <person name="Sutton G."/>
            <person name="Sutton G.G."/>
            <person name="Tao W."/>
            <person name="Teichmann S."/>
            <person name="Tobari Y.N."/>
            <person name="Tomimura Y."/>
            <person name="Tsolas J.M."/>
            <person name="Valente V.L."/>
            <person name="Venter E."/>
            <person name="Venter J.C."/>
            <person name="Vicario S."/>
            <person name="Vieira F.G."/>
            <person name="Vilella A.J."/>
            <person name="Villasante A."/>
            <person name="Walenz B."/>
            <person name="Wang J."/>
            <person name="Wasserman M."/>
            <person name="Watts T."/>
            <person name="Wilson D."/>
            <person name="Wilson R.K."/>
            <person name="Wing R.A."/>
            <person name="Wolfner M.F."/>
            <person name="Wong A."/>
            <person name="Wong G.K."/>
            <person name="Wu C.I."/>
            <person name="Wu G."/>
            <person name="Yamamoto D."/>
            <person name="Yang H.P."/>
            <person name="Yang S.P."/>
            <person name="Yorke J.A."/>
            <person name="Yoshida K."/>
            <person name="Zdobnov E."/>
            <person name="Zhang P."/>
            <person name="Zhang Y."/>
            <person name="Zimin A.V."/>
            <person name="Baldwin J."/>
            <person name="Abdouelleil A."/>
            <person name="Abdulkadir J."/>
            <person name="Abebe A."/>
            <person name="Abera B."/>
            <person name="Abreu J."/>
            <person name="Acer S.C."/>
            <person name="Aftuck L."/>
            <person name="Alexander A."/>
            <person name="An P."/>
            <person name="Anderson E."/>
            <person name="Anderson S."/>
            <person name="Arachi H."/>
            <person name="Azer M."/>
            <person name="Bachantsang P."/>
            <person name="Barry A."/>
            <person name="Bayul T."/>
            <person name="Berlin A."/>
            <person name="Bessette D."/>
            <person name="Bloom T."/>
            <person name="Blye J."/>
            <person name="Boguslavskiy L."/>
            <person name="Bonnet C."/>
            <person name="Boukhgalter B."/>
            <person name="Bourzgui I."/>
            <person name="Brown A."/>
            <person name="Cahill P."/>
            <person name="Channer S."/>
            <person name="Cheshatsang Y."/>
            <person name="Chuda L."/>
            <person name="Citroen M."/>
            <person name="Collymore A."/>
            <person name="Cooke P."/>
            <person name="Costello M."/>
            <person name="D'Aco K."/>
            <person name="Daza R."/>
            <person name="De Haan G."/>
            <person name="DeGray S."/>
            <person name="DeMaso C."/>
            <person name="Dhargay N."/>
            <person name="Dooley K."/>
            <person name="Dooley E."/>
            <person name="Doricent M."/>
            <person name="Dorje P."/>
            <person name="Dorjee K."/>
            <person name="Dupes A."/>
            <person name="Elong R."/>
            <person name="Falk J."/>
            <person name="Farina A."/>
            <person name="Faro S."/>
            <person name="Ferguson D."/>
            <person name="Fisher S."/>
            <person name="Foley C.D."/>
            <person name="Franke A."/>
            <person name="Friedrich D."/>
            <person name="Gadbois L."/>
            <person name="Gearin G."/>
            <person name="Gearin C.R."/>
            <person name="Giannoukos G."/>
            <person name="Goode T."/>
            <person name="Graham J."/>
            <person name="Grandbois E."/>
            <person name="Grewal S."/>
            <person name="Gyaltsen K."/>
            <person name="Hafez N."/>
            <person name="Hagos B."/>
            <person name="Hall J."/>
            <person name="Henson C."/>
            <person name="Hollinger A."/>
            <person name="Honan T."/>
            <person name="Huard M.D."/>
            <person name="Hughes L."/>
            <person name="Hurhula B."/>
            <person name="Husby M.E."/>
            <person name="Kamat A."/>
            <person name="Kanga B."/>
            <person name="Kashin S."/>
            <person name="Khazanovich D."/>
            <person name="Kisner P."/>
            <person name="Lance K."/>
            <person name="Lara M."/>
            <person name="Lee W."/>
            <person name="Lennon N."/>
            <person name="Letendre F."/>
            <person name="LeVine R."/>
            <person name="Lipovsky A."/>
            <person name="Liu X."/>
            <person name="Liu J."/>
            <person name="Liu S."/>
            <person name="Lokyitsang T."/>
            <person name="Lokyitsang Y."/>
            <person name="Lubonja R."/>
            <person name="Lui A."/>
            <person name="MacDonald P."/>
            <person name="Magnisalis V."/>
            <person name="Maru K."/>
            <person name="Matthews C."/>
            <person name="McCusker W."/>
            <person name="McDonough S."/>
            <person name="Mehta T."/>
            <person name="Meldrim J."/>
            <person name="Meneus L."/>
            <person name="Mihai O."/>
            <person name="Mihalev A."/>
            <person name="Mihova T."/>
            <person name="Mittelman R."/>
            <person name="Mlenga V."/>
            <person name="Montmayeur A."/>
            <person name="Mulrain L."/>
            <person name="Navidi A."/>
            <person name="Naylor J."/>
            <person name="Negash T."/>
            <person name="Nguyen T."/>
            <person name="Nguyen N."/>
            <person name="Nicol R."/>
            <person name="Norbu C."/>
            <person name="Norbu N."/>
            <person name="Novod N."/>
            <person name="O'Neill B."/>
            <person name="Osman S."/>
            <person name="Markiewicz E."/>
            <person name="Oyono O.L."/>
            <person name="Patti C."/>
            <person name="Phunkhang P."/>
            <person name="Pierre F."/>
            <person name="Priest M."/>
            <person name="Raghuraman S."/>
            <person name="Rege F."/>
            <person name="Reyes R."/>
            <person name="Rise C."/>
            <person name="Rogov P."/>
            <person name="Ross K."/>
            <person name="Ryan E."/>
            <person name="Settipalli S."/>
            <person name="Shea T."/>
            <person name="Sherpa N."/>
            <person name="Shi L."/>
            <person name="Shih D."/>
            <person name="Sparrow T."/>
            <person name="Spaulding J."/>
            <person name="Stalker J."/>
            <person name="Stange-Thomann N."/>
            <person name="Stavropoulos S."/>
            <person name="Stone C."/>
            <person name="Strader C."/>
            <person name="Tesfaye S."/>
            <person name="Thomson T."/>
            <person name="Thoulutsang Y."/>
            <person name="Thoulutsang D."/>
            <person name="Topham K."/>
            <person name="Topping I."/>
            <person name="Tsamla T."/>
            <person name="Vassiliev H."/>
            <person name="Vo A."/>
            <person name="Wangchuk T."/>
            <person name="Wangdi T."/>
            <person name="Weiand M."/>
            <person name="Wilkinson J."/>
            <person name="Wilson A."/>
            <person name="Yadav S."/>
            <person name="Young G."/>
            <person name="Yu Q."/>
            <person name="Zembek L."/>
            <person name="Zhong D."/>
            <person name="Zimmer A."/>
            <person name="Zwirko Z."/>
            <person name="Jaffe D.B."/>
            <person name="Alvarez P."/>
            <person name="Brockman W."/>
            <person name="Butler J."/>
            <person name="Chin C."/>
            <person name="Gnerre S."/>
            <person name="Grabherr M."/>
            <person name="Kleber M."/>
            <person name="Mauceli E."/>
            <person name="MacCallum I."/>
        </authorList>
    </citation>
    <scope>NUCLEOTIDE SEQUENCE [LARGE SCALE GENOMIC DNA]</scope>
    <source>
        <strain evidence="2">Tai18E2 / Tucson 14021-0261.01</strain>
    </source>
</reference>
<organism evidence="1 2">
    <name type="scientific">Drosophila yakuba</name>
    <name type="common">Fruit fly</name>
    <dbReference type="NCBI Taxonomy" id="7245"/>
    <lineage>
        <taxon>Eukaryota</taxon>
        <taxon>Metazoa</taxon>
        <taxon>Ecdysozoa</taxon>
        <taxon>Arthropoda</taxon>
        <taxon>Hexapoda</taxon>
        <taxon>Insecta</taxon>
        <taxon>Pterygota</taxon>
        <taxon>Neoptera</taxon>
        <taxon>Endopterygota</taxon>
        <taxon>Diptera</taxon>
        <taxon>Brachycera</taxon>
        <taxon>Muscomorpha</taxon>
        <taxon>Ephydroidea</taxon>
        <taxon>Drosophilidae</taxon>
        <taxon>Drosophila</taxon>
        <taxon>Sophophora</taxon>
    </lineage>
</organism>